<dbReference type="Gene3D" id="2.30.29.30">
    <property type="entry name" value="Pleckstrin-homology domain (PH domain)/Phosphotyrosine-binding domain (PTB)"/>
    <property type="match status" value="1"/>
</dbReference>
<evidence type="ECO:0000313" key="12">
    <source>
        <dbReference type="Ensembl" id="ENSSTUP00000029528.1"/>
    </source>
</evidence>
<dbReference type="Gene3D" id="3.80.10.10">
    <property type="entry name" value="Ribonuclease Inhibitor"/>
    <property type="match status" value="1"/>
</dbReference>
<dbReference type="InterPro" id="IPR011993">
    <property type="entry name" value="PH-like_dom_sf"/>
</dbReference>
<sequence length="1295" mass="143314">MFAVCISVYLTWDVFLFTESIRKIIDKSSTKFIRGIKLDTKNGKSEDRILVLTTWRLYLLVAKVPTKVIEVTFNFLEIRAMNRHPEHQVVIDTDKSTYSLWLQSSDHLSHVVSHVNFALSRMFNNSVFAPSICHSDSELSEGSRKYSPSSETSMETQRACGGFSETYAALCDYNGISCKEEVQWDVDTIYHSQDNREFNLVDFSHLESRDLAVILASMAYNTWFTKLYCKDIRIGSEVTEQVLHTLSKSSSLEEITLENAGLKSDFPQKLSVALSENPASVIHSLNLAHNTLDNQGVANLIQQVCRLSKGLRLLNLSKTSLNSKGVVSLSQALCSSDEYSNTLLHLDLSKNPGFLSGEDASNLCLFLSQPNCLVHLDLSGTDCSVDSLFGALLRGCCADLSYLNLSKNTFSHRKVKETLPLSCQFFSSAFSLTHVSLASMKLPPEALRSLFIGLTTNPHVNDLHLDISGCELKSAGASVIQELFPRLSSIATLDISDNGLDADLLSVLPALSRHTSLKHLYLGKNFNIKGRVLEEILHKLVQLIQEEECALQSLSLADSRLRSRGTVLVNALGSNTCLRKVDLSGNSLEDIGAKMLSKALQINTTLRSVTWDRNNTSATGFLDVARALEHNFTLQYMPLPLSDISQAYRSTSERTEQALTKIQRALLRNNQTQRFSQRQALRLHQGLVTSTAEQVMERLSVCVQQQVCVLRGVGEMEEIQAAKQVLKEARNSRALYPSLCELAHVLSVDGPVRQRLDQLAGELTKAADKELQVIVDSMVSLCRELCPLSSSAAERLSPRLSSVSEHVSIPRSAIRTALMERAAQDIHRANAAFFVKLSVVSYLTNSIVDQILQELYTTHKTLTRRVSQVKRWEVTCDGGTGLRSHRHRDSLDLTDDEMGTSIDTIAIKKRSSRTRRIRPVSTRLSQCDDSSSSPPPSASSFFSSFSALSRSTSWEGLSALPTQGAPLHHVTRVRPRPPRRHRAGHAPSDTHCTENGAVTPIDHGLPDLYTKKVLPDSQLSSLHKAHSLRRKKRRNMLAIFGFRRNRNSTLSNQGPDSGGDGCGEECRTVAMNVYTLLQPPLSAARAGSPGEGGDVEDQRLEEPVGLSLQPVQSIPPQPGMPGSRHPFYSPNRTPSPKSETDSQKNMDRQKYSDTQMDRHLRSDTAVGQVEGWRDGGGVPPGRVSTSASKPDPPPQSSKPNLSKLRQRHLQESSGTTPFSSTPSVRPQAPVKPQRNRKAMSCDTGTDRDSPNNLEKPPNRKPPVKKPRLPQNRNKSLDYPGMSFSLYVFVSKSASD</sequence>
<evidence type="ECO:0000256" key="9">
    <source>
        <dbReference type="SAM" id="MobiDB-lite"/>
    </source>
</evidence>
<feature type="domain" description="CARMIL C-terminal" evidence="10">
    <location>
        <begin position="783"/>
        <end position="1048"/>
    </location>
</feature>
<keyword evidence="6" id="KW-0433">Leucine-rich repeat</keyword>
<dbReference type="GO" id="GO:0005886">
    <property type="term" value="C:plasma membrane"/>
    <property type="evidence" value="ECO:0007669"/>
    <property type="project" value="UniProtKB-SubCell"/>
</dbReference>
<evidence type="ECO:0000256" key="7">
    <source>
        <dbReference type="ARBA" id="ARBA00022737"/>
    </source>
</evidence>
<dbReference type="Ensembl" id="ENSSTUT00000030903.1">
    <property type="protein sequence ID" value="ENSSTUP00000029528.1"/>
    <property type="gene ID" value="ENSSTUG00000012632.1"/>
</dbReference>
<dbReference type="InterPro" id="IPR031943">
    <property type="entry name" value="CARMIL_C"/>
</dbReference>
<reference evidence="12" key="2">
    <citation type="submission" date="2025-09" db="UniProtKB">
        <authorList>
            <consortium name="Ensembl"/>
        </authorList>
    </citation>
    <scope>IDENTIFICATION</scope>
</reference>
<evidence type="ECO:0000259" key="10">
    <source>
        <dbReference type="Pfam" id="PF16000"/>
    </source>
</evidence>
<feature type="domain" description="CARMIL pleckstrin homology" evidence="11">
    <location>
        <begin position="31"/>
        <end position="124"/>
    </location>
</feature>
<dbReference type="Pfam" id="PF17888">
    <property type="entry name" value="Carm_PH"/>
    <property type="match status" value="1"/>
</dbReference>
<evidence type="ECO:0000313" key="13">
    <source>
        <dbReference type="Proteomes" id="UP000472277"/>
    </source>
</evidence>
<feature type="compositionally biased region" description="Low complexity" evidence="9">
    <location>
        <begin position="919"/>
        <end position="941"/>
    </location>
</feature>
<keyword evidence="7" id="KW-0677">Repeat</keyword>
<comment type="similarity">
    <text evidence="3">Belongs to the CARMIL family.</text>
</comment>
<name>A0A673Y4S9_SALTR</name>
<evidence type="ECO:0000256" key="5">
    <source>
        <dbReference type="ARBA" id="ARBA00022490"/>
    </source>
</evidence>
<keyword evidence="8" id="KW-0472">Membrane</keyword>
<feature type="compositionally biased region" description="Low complexity" evidence="9">
    <location>
        <begin position="1212"/>
        <end position="1223"/>
    </location>
</feature>
<comment type="subcellular location">
    <subcellularLocation>
        <location evidence="1">Cell membrane</location>
    </subcellularLocation>
    <subcellularLocation>
        <location evidence="2">Cytoplasm</location>
    </subcellularLocation>
</comment>
<feature type="compositionally biased region" description="Basic residues" evidence="9">
    <location>
        <begin position="969"/>
        <end position="984"/>
    </location>
</feature>
<dbReference type="SMART" id="SM00368">
    <property type="entry name" value="LRR_RI"/>
    <property type="match status" value="3"/>
</dbReference>
<evidence type="ECO:0000256" key="2">
    <source>
        <dbReference type="ARBA" id="ARBA00004496"/>
    </source>
</evidence>
<feature type="region of interest" description="Disordered" evidence="9">
    <location>
        <begin position="909"/>
        <end position="941"/>
    </location>
</feature>
<dbReference type="GO" id="GO:0034315">
    <property type="term" value="P:regulation of Arp2/3 complex-mediated actin nucleation"/>
    <property type="evidence" value="ECO:0007669"/>
    <property type="project" value="TreeGrafter"/>
</dbReference>
<feature type="compositionally biased region" description="Basic and acidic residues" evidence="9">
    <location>
        <begin position="1138"/>
        <end position="1162"/>
    </location>
</feature>
<dbReference type="OMA" id="CHTVATM"/>
<proteinExistence type="inferred from homology"/>
<dbReference type="InParanoid" id="A0A673Y4S9"/>
<evidence type="ECO:0000256" key="4">
    <source>
        <dbReference type="ARBA" id="ARBA00022475"/>
    </source>
</evidence>
<dbReference type="InterPro" id="IPR032675">
    <property type="entry name" value="LRR_dom_sf"/>
</dbReference>
<keyword evidence="13" id="KW-1185">Reference proteome</keyword>
<evidence type="ECO:0000256" key="6">
    <source>
        <dbReference type="ARBA" id="ARBA00022614"/>
    </source>
</evidence>
<evidence type="ECO:0000256" key="1">
    <source>
        <dbReference type="ARBA" id="ARBA00004236"/>
    </source>
</evidence>
<feature type="compositionally biased region" description="Basic residues" evidence="9">
    <location>
        <begin position="909"/>
        <end position="918"/>
    </location>
</feature>
<dbReference type="Pfam" id="PF13516">
    <property type="entry name" value="LRR_6"/>
    <property type="match status" value="1"/>
</dbReference>
<evidence type="ECO:0000256" key="3">
    <source>
        <dbReference type="ARBA" id="ARBA00007298"/>
    </source>
</evidence>
<dbReference type="Proteomes" id="UP000472277">
    <property type="component" value="Chromosome 22"/>
</dbReference>
<gene>
    <name evidence="12" type="primary">LOC115158550</name>
</gene>
<feature type="region of interest" description="Disordered" evidence="9">
    <location>
        <begin position="959"/>
        <end position="996"/>
    </location>
</feature>
<dbReference type="Pfam" id="PF16000">
    <property type="entry name" value="CARMIL_C"/>
    <property type="match status" value="1"/>
</dbReference>
<dbReference type="GO" id="GO:0030027">
    <property type="term" value="C:lamellipodium"/>
    <property type="evidence" value="ECO:0007669"/>
    <property type="project" value="TreeGrafter"/>
</dbReference>
<dbReference type="InterPro" id="IPR041245">
    <property type="entry name" value="CARMIL_PH"/>
</dbReference>
<dbReference type="GO" id="GO:0016477">
    <property type="term" value="P:cell migration"/>
    <property type="evidence" value="ECO:0007669"/>
    <property type="project" value="TreeGrafter"/>
</dbReference>
<evidence type="ECO:0000259" key="11">
    <source>
        <dbReference type="Pfam" id="PF17888"/>
    </source>
</evidence>
<accession>A0A673Y4S9</accession>
<evidence type="ECO:0000256" key="8">
    <source>
        <dbReference type="ARBA" id="ARBA00023136"/>
    </source>
</evidence>
<dbReference type="InterPro" id="IPR051279">
    <property type="entry name" value="PP1-Reg/Actin-Interact_Protein"/>
</dbReference>
<protein>
    <submittedName>
        <fullName evidence="12">Capping protein, Arp2/3 and myosin-I linker protein 3-like</fullName>
    </submittedName>
</protein>
<dbReference type="InterPro" id="IPR001611">
    <property type="entry name" value="Leu-rich_rpt"/>
</dbReference>
<organism evidence="12 13">
    <name type="scientific">Salmo trutta</name>
    <name type="common">Brown trout</name>
    <dbReference type="NCBI Taxonomy" id="8032"/>
    <lineage>
        <taxon>Eukaryota</taxon>
        <taxon>Metazoa</taxon>
        <taxon>Chordata</taxon>
        <taxon>Craniata</taxon>
        <taxon>Vertebrata</taxon>
        <taxon>Euteleostomi</taxon>
        <taxon>Actinopterygii</taxon>
        <taxon>Neopterygii</taxon>
        <taxon>Teleostei</taxon>
        <taxon>Protacanthopterygii</taxon>
        <taxon>Salmoniformes</taxon>
        <taxon>Salmonidae</taxon>
        <taxon>Salmoninae</taxon>
        <taxon>Salmo</taxon>
    </lineage>
</organism>
<dbReference type="GO" id="GO:0005737">
    <property type="term" value="C:cytoplasm"/>
    <property type="evidence" value="ECO:0007669"/>
    <property type="project" value="UniProtKB-SubCell"/>
</dbReference>
<dbReference type="PANTHER" id="PTHR24112">
    <property type="entry name" value="LEUCINE-RICH REPEAT, ISOFORM F-RELATED"/>
    <property type="match status" value="1"/>
</dbReference>
<reference evidence="12" key="1">
    <citation type="submission" date="2025-08" db="UniProtKB">
        <authorList>
            <consortium name="Ensembl"/>
        </authorList>
    </citation>
    <scope>IDENTIFICATION</scope>
</reference>
<keyword evidence="5" id="KW-0963">Cytoplasm</keyword>
<keyword evidence="4" id="KW-1003">Cell membrane</keyword>
<feature type="region of interest" description="Disordered" evidence="9">
    <location>
        <begin position="1109"/>
        <end position="1279"/>
    </location>
</feature>
<dbReference type="FunFam" id="3.80.10.10:FF:000009">
    <property type="entry name" value="F-actin-uncapping protein LRRC16A isoform X1"/>
    <property type="match status" value="1"/>
</dbReference>
<dbReference type="SUPFAM" id="SSF52047">
    <property type="entry name" value="RNI-like"/>
    <property type="match status" value="2"/>
</dbReference>
<dbReference type="PANTHER" id="PTHR24112:SF43">
    <property type="entry name" value="CAPPING PROTEIN, ARP2_3 AND MYOSIN-I LINKER PROTEIN 3"/>
    <property type="match status" value="1"/>
</dbReference>
<dbReference type="GeneTree" id="ENSGT00940000157990"/>